<dbReference type="EMBL" id="CAICTM010000165">
    <property type="protein sequence ID" value="CAB9503442.1"/>
    <property type="molecule type" value="Genomic_DNA"/>
</dbReference>
<dbReference type="Gene3D" id="3.30.70.1240">
    <property type="entry name" value="DOPA-like domains"/>
    <property type="match status" value="1"/>
</dbReference>
<dbReference type="PIRSF" id="PIRSF028139">
    <property type="entry name" value="DOPA-diox_rel_Mll2280"/>
    <property type="match status" value="1"/>
</dbReference>
<dbReference type="PANTHER" id="PTHR36423:SF2">
    <property type="entry name" value="AFR070WP"/>
    <property type="match status" value="1"/>
</dbReference>
<keyword evidence="2" id="KW-1185">Reference proteome</keyword>
<gene>
    <name evidence="1" type="ORF">SEMRO_166_G074050.1</name>
</gene>
<comment type="caution">
    <text evidence="1">The sequence shown here is derived from an EMBL/GenBank/DDBJ whole genome shotgun (WGS) entry which is preliminary data.</text>
</comment>
<proteinExistence type="predicted"/>
<organism evidence="1 2">
    <name type="scientific">Seminavis robusta</name>
    <dbReference type="NCBI Taxonomy" id="568900"/>
    <lineage>
        <taxon>Eukaryota</taxon>
        <taxon>Sar</taxon>
        <taxon>Stramenopiles</taxon>
        <taxon>Ochrophyta</taxon>
        <taxon>Bacillariophyta</taxon>
        <taxon>Bacillariophyceae</taxon>
        <taxon>Bacillariophycidae</taxon>
        <taxon>Naviculales</taxon>
        <taxon>Naviculaceae</taxon>
        <taxon>Seminavis</taxon>
    </lineage>
</organism>
<dbReference type="OrthoDB" id="9970095at2759"/>
<dbReference type="Pfam" id="PF08883">
    <property type="entry name" value="DOPA_dioxygen"/>
    <property type="match status" value="1"/>
</dbReference>
<accession>A0A9N8H8D5</accession>
<evidence type="ECO:0000313" key="2">
    <source>
        <dbReference type="Proteomes" id="UP001153069"/>
    </source>
</evidence>
<protein>
    <submittedName>
        <fullName evidence="1">Dopa 4,5-dioxygenase family</fullName>
    </submittedName>
</protein>
<name>A0A9N8H8D5_9STRA</name>
<sequence>MSAANNDNSLGYTLKERNPYDVHVYYSTPEQREQAMVLRDKLQKQFGEWMRFYEPKGKPIGPHPVPMWEADFGSYEHRRNLIQVRDFLEQQRGNLSILIHPHSTDTDYMDHTQHAIWLGEALDLKLEGWPR</sequence>
<dbReference type="Proteomes" id="UP001153069">
    <property type="component" value="Unassembled WGS sequence"/>
</dbReference>
<dbReference type="PANTHER" id="PTHR36423">
    <property type="entry name" value="AFR070WP"/>
    <property type="match status" value="1"/>
</dbReference>
<evidence type="ECO:0000313" key="1">
    <source>
        <dbReference type="EMBL" id="CAB9503442.1"/>
    </source>
</evidence>
<dbReference type="SUPFAM" id="SSF143410">
    <property type="entry name" value="DOPA-like"/>
    <property type="match status" value="1"/>
</dbReference>
<dbReference type="AlphaFoldDB" id="A0A9N8H8D5"/>
<reference evidence="1" key="1">
    <citation type="submission" date="2020-06" db="EMBL/GenBank/DDBJ databases">
        <authorList>
            <consortium name="Plant Systems Biology data submission"/>
        </authorList>
    </citation>
    <scope>NUCLEOTIDE SEQUENCE</scope>
    <source>
        <strain evidence="1">D6</strain>
    </source>
</reference>
<dbReference type="InterPro" id="IPR014980">
    <property type="entry name" value="DOPA_dioxygen"/>
</dbReference>
<dbReference type="InterPro" id="IPR023389">
    <property type="entry name" value="DOPA-like_sf"/>
</dbReference>